<name>W6YIL4_COCC2</name>
<evidence type="ECO:0000313" key="3">
    <source>
        <dbReference type="Proteomes" id="UP000053841"/>
    </source>
</evidence>
<dbReference type="RefSeq" id="XP_007706599.1">
    <property type="nucleotide sequence ID" value="XM_007708409.1"/>
</dbReference>
<gene>
    <name evidence="2" type="ORF">COCCADRAFT_81041</name>
</gene>
<dbReference type="AlphaFoldDB" id="W6YIL4"/>
<dbReference type="Proteomes" id="UP000053841">
    <property type="component" value="Unassembled WGS sequence"/>
</dbReference>
<evidence type="ECO:0000256" key="1">
    <source>
        <dbReference type="SAM" id="MobiDB-lite"/>
    </source>
</evidence>
<reference evidence="2 3" key="1">
    <citation type="journal article" date="2013" name="PLoS Genet.">
        <title>Comparative genome structure, secondary metabolite, and effector coding capacity across Cochliobolus pathogens.</title>
        <authorList>
            <person name="Condon B.J."/>
            <person name="Leng Y."/>
            <person name="Wu D."/>
            <person name="Bushley K.E."/>
            <person name="Ohm R.A."/>
            <person name="Otillar R."/>
            <person name="Martin J."/>
            <person name="Schackwitz W."/>
            <person name="Grimwood J."/>
            <person name="MohdZainudin N."/>
            <person name="Xue C."/>
            <person name="Wang R."/>
            <person name="Manning V.A."/>
            <person name="Dhillon B."/>
            <person name="Tu Z.J."/>
            <person name="Steffenson B.J."/>
            <person name="Salamov A."/>
            <person name="Sun H."/>
            <person name="Lowry S."/>
            <person name="LaButti K."/>
            <person name="Han J."/>
            <person name="Copeland A."/>
            <person name="Lindquist E."/>
            <person name="Barry K."/>
            <person name="Schmutz J."/>
            <person name="Baker S.E."/>
            <person name="Ciuffetti L.M."/>
            <person name="Grigoriev I.V."/>
            <person name="Zhong S."/>
            <person name="Turgeon B.G."/>
        </authorList>
    </citation>
    <scope>NUCLEOTIDE SEQUENCE [LARGE SCALE GENOMIC DNA]</scope>
    <source>
        <strain evidence="2 3">26-R-13</strain>
    </source>
</reference>
<organism evidence="2 3">
    <name type="scientific">Cochliobolus carbonum (strain 26-R-13)</name>
    <name type="common">Maize leaf spot fungus</name>
    <name type="synonym">Bipolaris zeicola</name>
    <dbReference type="NCBI Taxonomy" id="930089"/>
    <lineage>
        <taxon>Eukaryota</taxon>
        <taxon>Fungi</taxon>
        <taxon>Dikarya</taxon>
        <taxon>Ascomycota</taxon>
        <taxon>Pezizomycotina</taxon>
        <taxon>Dothideomycetes</taxon>
        <taxon>Pleosporomycetidae</taxon>
        <taxon>Pleosporales</taxon>
        <taxon>Pleosporineae</taxon>
        <taxon>Pleosporaceae</taxon>
        <taxon>Bipolaris</taxon>
    </lineage>
</organism>
<accession>W6YIL4</accession>
<dbReference type="HOGENOM" id="CLU_2319992_0_0_1"/>
<proteinExistence type="predicted"/>
<protein>
    <submittedName>
        <fullName evidence="2">Uncharacterized protein</fullName>
    </submittedName>
</protein>
<evidence type="ECO:0000313" key="2">
    <source>
        <dbReference type="EMBL" id="EUC39157.1"/>
    </source>
</evidence>
<sequence>MDALPPWPLVKLSLAPRLWPQQLLRPAQRVLSVSLHLVSISTSATPLAGRPSVPLALRPRACSPHTQSPGPLVITQPMPTRATETSAPSRPSIAPARCP</sequence>
<feature type="region of interest" description="Disordered" evidence="1">
    <location>
        <begin position="61"/>
        <end position="99"/>
    </location>
</feature>
<dbReference type="EMBL" id="KI964538">
    <property type="protein sequence ID" value="EUC39157.1"/>
    <property type="molecule type" value="Genomic_DNA"/>
</dbReference>
<dbReference type="KEGG" id="bze:COCCADRAFT_81041"/>
<keyword evidence="3" id="KW-1185">Reference proteome</keyword>
<dbReference type="GeneID" id="19151093"/>